<name>A0ABV9HRF3_9FLAO</name>
<dbReference type="Proteomes" id="UP001596043">
    <property type="component" value="Unassembled WGS sequence"/>
</dbReference>
<dbReference type="EC" id="2.1.1.222" evidence="5"/>
<dbReference type="EC" id="2.1.1.64" evidence="5"/>
<protein>
    <submittedName>
        <fullName evidence="5">Class I SAM-dependent methyltransferase</fullName>
        <ecNumber evidence="5">2.1.1.222</ecNumber>
        <ecNumber evidence="5">2.1.1.64</ecNumber>
    </submittedName>
</protein>
<dbReference type="GO" id="GO:0061542">
    <property type="term" value="F:3-demethylubiquinol 3-O-methyltransferase activity"/>
    <property type="evidence" value="ECO:0007669"/>
    <property type="project" value="UniProtKB-EC"/>
</dbReference>
<dbReference type="InterPro" id="IPR029063">
    <property type="entry name" value="SAM-dependent_MTases_sf"/>
</dbReference>
<dbReference type="PANTHER" id="PTHR43464:SF19">
    <property type="entry name" value="UBIQUINONE BIOSYNTHESIS O-METHYLTRANSFERASE, MITOCHONDRIAL"/>
    <property type="match status" value="1"/>
</dbReference>
<feature type="domain" description="Methyltransferase type 11" evidence="4">
    <location>
        <begin position="33"/>
        <end position="129"/>
    </location>
</feature>
<keyword evidence="3" id="KW-0949">S-adenosyl-L-methionine</keyword>
<dbReference type="SUPFAM" id="SSF53335">
    <property type="entry name" value="S-adenosyl-L-methionine-dependent methyltransferases"/>
    <property type="match status" value="1"/>
</dbReference>
<evidence type="ECO:0000256" key="1">
    <source>
        <dbReference type="ARBA" id="ARBA00022603"/>
    </source>
</evidence>
<dbReference type="InterPro" id="IPR013216">
    <property type="entry name" value="Methyltransf_11"/>
</dbReference>
<dbReference type="Pfam" id="PF08241">
    <property type="entry name" value="Methyltransf_11"/>
    <property type="match status" value="1"/>
</dbReference>
<dbReference type="RefSeq" id="WP_379976951.1">
    <property type="nucleotide sequence ID" value="NZ_JBHSFV010000001.1"/>
</dbReference>
<keyword evidence="6" id="KW-1185">Reference proteome</keyword>
<evidence type="ECO:0000313" key="5">
    <source>
        <dbReference type="EMBL" id="MFC4632747.1"/>
    </source>
</evidence>
<dbReference type="GO" id="GO:0102208">
    <property type="term" value="F:2-polyprenyl-6-hydroxyphenol methylase activity"/>
    <property type="evidence" value="ECO:0007669"/>
    <property type="project" value="UniProtKB-EC"/>
</dbReference>
<proteinExistence type="predicted"/>
<dbReference type="GO" id="GO:0032259">
    <property type="term" value="P:methylation"/>
    <property type="evidence" value="ECO:0007669"/>
    <property type="project" value="UniProtKB-KW"/>
</dbReference>
<dbReference type="PANTHER" id="PTHR43464">
    <property type="entry name" value="METHYLTRANSFERASE"/>
    <property type="match status" value="1"/>
</dbReference>
<gene>
    <name evidence="5" type="ORF">ACFO3O_02450</name>
</gene>
<reference evidence="6" key="1">
    <citation type="journal article" date="2019" name="Int. J. Syst. Evol. Microbiol.">
        <title>The Global Catalogue of Microorganisms (GCM) 10K type strain sequencing project: providing services to taxonomists for standard genome sequencing and annotation.</title>
        <authorList>
            <consortium name="The Broad Institute Genomics Platform"/>
            <consortium name="The Broad Institute Genome Sequencing Center for Infectious Disease"/>
            <person name="Wu L."/>
            <person name="Ma J."/>
        </authorList>
    </citation>
    <scope>NUCLEOTIDE SEQUENCE [LARGE SCALE GENOMIC DNA]</scope>
    <source>
        <strain evidence="6">YJ-61-S</strain>
    </source>
</reference>
<dbReference type="EMBL" id="JBHSFV010000001">
    <property type="protein sequence ID" value="MFC4632747.1"/>
    <property type="molecule type" value="Genomic_DNA"/>
</dbReference>
<sequence length="197" mass="22534">MNESTLSQIIGKTDIYIIDQIMKERYQPLDTILDAGCGEGRNLTWFYINGFDISGVDTDAERLDNAKLRYPKMASNFQLGNLEALPFGENKFHHVICSAVLHFAQSEKHFHTMFSELVRVLKIDGTLFIRVASDIGLDGRMPYLKESQTNREGSFFITREIIQELSEKHSLALIEPIKTTNVQDVRAMTTLVYRKLN</sequence>
<evidence type="ECO:0000256" key="2">
    <source>
        <dbReference type="ARBA" id="ARBA00022679"/>
    </source>
</evidence>
<keyword evidence="2 5" id="KW-0808">Transferase</keyword>
<evidence type="ECO:0000259" key="4">
    <source>
        <dbReference type="Pfam" id="PF08241"/>
    </source>
</evidence>
<evidence type="ECO:0000256" key="3">
    <source>
        <dbReference type="ARBA" id="ARBA00022691"/>
    </source>
</evidence>
<dbReference type="CDD" id="cd02440">
    <property type="entry name" value="AdoMet_MTases"/>
    <property type="match status" value="1"/>
</dbReference>
<keyword evidence="1 5" id="KW-0489">Methyltransferase</keyword>
<evidence type="ECO:0000313" key="6">
    <source>
        <dbReference type="Proteomes" id="UP001596043"/>
    </source>
</evidence>
<comment type="caution">
    <text evidence="5">The sequence shown here is derived from an EMBL/GenBank/DDBJ whole genome shotgun (WGS) entry which is preliminary data.</text>
</comment>
<dbReference type="Gene3D" id="3.40.50.150">
    <property type="entry name" value="Vaccinia Virus protein VP39"/>
    <property type="match status" value="1"/>
</dbReference>
<accession>A0ABV9HRF3</accession>
<organism evidence="5 6">
    <name type="scientific">Dokdonia ponticola</name>
    <dbReference type="NCBI Taxonomy" id="2041041"/>
    <lineage>
        <taxon>Bacteria</taxon>
        <taxon>Pseudomonadati</taxon>
        <taxon>Bacteroidota</taxon>
        <taxon>Flavobacteriia</taxon>
        <taxon>Flavobacteriales</taxon>
        <taxon>Flavobacteriaceae</taxon>
        <taxon>Dokdonia</taxon>
    </lineage>
</organism>